<gene>
    <name evidence="9" type="ORF">MNBD_GAMMA02-1070</name>
</gene>
<comment type="subcellular location">
    <subcellularLocation>
        <location evidence="1">Membrane</location>
    </subcellularLocation>
</comment>
<dbReference type="FunFam" id="3.10.20.310:FF:000001">
    <property type="entry name" value="Outer membrane protein assembly factor BamA"/>
    <property type="match status" value="1"/>
</dbReference>
<dbReference type="InterPro" id="IPR039910">
    <property type="entry name" value="D15-like"/>
</dbReference>
<evidence type="ECO:0000313" key="9">
    <source>
        <dbReference type="EMBL" id="VAW47934.1"/>
    </source>
</evidence>
<dbReference type="Gene3D" id="2.40.160.50">
    <property type="entry name" value="membrane protein fhac: a member of the omp85/tpsb transporter family"/>
    <property type="match status" value="1"/>
</dbReference>
<keyword evidence="5" id="KW-0677">Repeat</keyword>
<protein>
    <submittedName>
        <fullName evidence="9">Outer membrane protein assembly factor YaeT</fullName>
    </submittedName>
</protein>
<keyword evidence="2" id="KW-1134">Transmembrane beta strand</keyword>
<accession>A0A3B0WWE7</accession>
<organism evidence="9">
    <name type="scientific">hydrothermal vent metagenome</name>
    <dbReference type="NCBI Taxonomy" id="652676"/>
    <lineage>
        <taxon>unclassified sequences</taxon>
        <taxon>metagenomes</taxon>
        <taxon>ecological metagenomes</taxon>
    </lineage>
</organism>
<evidence type="ECO:0000259" key="8">
    <source>
        <dbReference type="PROSITE" id="PS51779"/>
    </source>
</evidence>
<dbReference type="GO" id="GO:1990063">
    <property type="term" value="C:Bam protein complex"/>
    <property type="evidence" value="ECO:0007669"/>
    <property type="project" value="TreeGrafter"/>
</dbReference>
<dbReference type="Pfam" id="PF01103">
    <property type="entry name" value="Omp85"/>
    <property type="match status" value="1"/>
</dbReference>
<dbReference type="Pfam" id="PF07244">
    <property type="entry name" value="POTRA"/>
    <property type="match status" value="4"/>
</dbReference>
<dbReference type="InterPro" id="IPR034746">
    <property type="entry name" value="POTRA"/>
</dbReference>
<dbReference type="PROSITE" id="PS51779">
    <property type="entry name" value="POTRA"/>
    <property type="match status" value="3"/>
</dbReference>
<name>A0A3B0WWE7_9ZZZZ</name>
<dbReference type="GO" id="GO:0043165">
    <property type="term" value="P:Gram-negative-bacterium-type cell outer membrane assembly"/>
    <property type="evidence" value="ECO:0007669"/>
    <property type="project" value="TreeGrafter"/>
</dbReference>
<keyword evidence="7" id="KW-0998">Cell outer membrane</keyword>
<evidence type="ECO:0000256" key="1">
    <source>
        <dbReference type="ARBA" id="ARBA00004370"/>
    </source>
</evidence>
<dbReference type="EMBL" id="UOFA01000377">
    <property type="protein sequence ID" value="VAW47934.1"/>
    <property type="molecule type" value="Genomic_DNA"/>
</dbReference>
<dbReference type="HAMAP" id="MF_01430">
    <property type="entry name" value="OM_assembly_BamA"/>
    <property type="match status" value="1"/>
</dbReference>
<feature type="domain" description="POTRA" evidence="8">
    <location>
        <begin position="344"/>
        <end position="418"/>
    </location>
</feature>
<sequence length="824" mass="92460">MRKLIILLVLLSFNVKAMDTFTVSDIRILGADRISHGTIFSYLPIERGDVVDNDAIRSGIKGVFSTGYFHDVKMLKDGDVLIIKVEERPAIATIRIDGNKSIKTEELMQGLNSIGLSEGEVFDKLELEKVKNELVQQFFSRGKYNVEIDTNVQELDRNRVLININIDEGKSAKIKHIKIVGNTVFTDEELIEAFESDTSNWLSWYSQDDQYSKEKLNGDLEKLKSYYLDRGYVNAEVESVQVTISNDKKDIYITANIQEGEQFKFGKQDLTGELIFEKDIMERYLITAEGQTFSQNKIELTNTTIKAVLSNRGYAFAEIQPVTKINDEDKTVDVTFFVIPGKKVYVRRINFIGNTKTKDEVLRREMRQFEGAWFSQALIDRSKLRLQQKPYFEKVDIETEQVAGTEDQIDVNVKVKERNSGQFTFGLGFSQLSGLNFSTSVSLQNLLGTGNTLSVGLNTSDFYKRLNLLYEDPYFTDDGISLGYSLNFTNINQGDANIAQYNSTNGSIGVQASFPITEFDRIHTSIAYERISLRANQNLAAQAIIDDLLALGGYTYSCFNRIARPENDEDLPVLTEQCFPDEIIPAPTGAVGETIQVPVQYRRAFSLYKAQARWARDSRNRFFNPTRGAFHSIGFEASLPGSTAEFYKINLKENILFPLTDKLTLSLRAEIGYGDGYGDTSGLPFFENFLAGGVSSIRGYDDNTLGPKSLTGGELLSEADIPTTSRSGDPIGGSFKVIGSAEIVFPTPFAKDSSNAAKLAWFFDVGNVFDDVDSFEARELRMATGIALKWQAPVGPIVISYAFPFNDDRLDRTERLQFTFGNTF</sequence>
<dbReference type="InterPro" id="IPR010827">
    <property type="entry name" value="BamA/TamA_POTRA"/>
</dbReference>
<evidence type="ECO:0000256" key="6">
    <source>
        <dbReference type="ARBA" id="ARBA00023136"/>
    </source>
</evidence>
<proteinExistence type="inferred from homology"/>
<dbReference type="Gene3D" id="3.10.20.310">
    <property type="entry name" value="membrane protein fhac"/>
    <property type="match status" value="5"/>
</dbReference>
<evidence type="ECO:0000256" key="2">
    <source>
        <dbReference type="ARBA" id="ARBA00022452"/>
    </source>
</evidence>
<dbReference type="NCBIfam" id="TIGR03303">
    <property type="entry name" value="OM_YaeT"/>
    <property type="match status" value="1"/>
</dbReference>
<evidence type="ECO:0000256" key="7">
    <source>
        <dbReference type="ARBA" id="ARBA00023237"/>
    </source>
</evidence>
<evidence type="ECO:0000256" key="4">
    <source>
        <dbReference type="ARBA" id="ARBA00022729"/>
    </source>
</evidence>
<reference evidence="9" key="1">
    <citation type="submission" date="2018-06" db="EMBL/GenBank/DDBJ databases">
        <authorList>
            <person name="Zhirakovskaya E."/>
        </authorList>
    </citation>
    <scope>NUCLEOTIDE SEQUENCE</scope>
</reference>
<dbReference type="InterPro" id="IPR000184">
    <property type="entry name" value="Bac_surfAg_D15"/>
</dbReference>
<keyword evidence="6" id="KW-0472">Membrane</keyword>
<keyword evidence="4" id="KW-0732">Signal</keyword>
<dbReference type="PIRSF" id="PIRSF006076">
    <property type="entry name" value="OM_assembly_OMP85"/>
    <property type="match status" value="1"/>
</dbReference>
<feature type="domain" description="POTRA" evidence="8">
    <location>
        <begin position="172"/>
        <end position="260"/>
    </location>
</feature>
<keyword evidence="3" id="KW-0812">Transmembrane</keyword>
<dbReference type="InterPro" id="IPR023707">
    <property type="entry name" value="OM_assembly_BamA"/>
</dbReference>
<evidence type="ECO:0000256" key="5">
    <source>
        <dbReference type="ARBA" id="ARBA00022737"/>
    </source>
</evidence>
<dbReference type="PANTHER" id="PTHR12815:SF23">
    <property type="entry name" value="OUTER MEMBRANE PROTEIN ASSEMBLY FACTOR BAMA"/>
    <property type="match status" value="1"/>
</dbReference>
<dbReference type="AlphaFoldDB" id="A0A3B0WWE7"/>
<dbReference type="FunFam" id="3.10.20.310:FF:000002">
    <property type="entry name" value="Outer membrane protein assembly factor BamA"/>
    <property type="match status" value="1"/>
</dbReference>
<feature type="domain" description="POTRA" evidence="8">
    <location>
        <begin position="21"/>
        <end position="88"/>
    </location>
</feature>
<dbReference type="PANTHER" id="PTHR12815">
    <property type="entry name" value="SORTING AND ASSEMBLY MACHINERY SAMM50 PROTEIN FAMILY MEMBER"/>
    <property type="match status" value="1"/>
</dbReference>
<evidence type="ECO:0000256" key="3">
    <source>
        <dbReference type="ARBA" id="ARBA00022692"/>
    </source>
</evidence>
<dbReference type="GO" id="GO:0051205">
    <property type="term" value="P:protein insertion into membrane"/>
    <property type="evidence" value="ECO:0007669"/>
    <property type="project" value="TreeGrafter"/>
</dbReference>